<proteinExistence type="predicted"/>
<dbReference type="AlphaFoldDB" id="A0A8E4DZ65"/>
<dbReference type="EMBL" id="LR824641">
    <property type="protein sequence ID" value="CAD0326904.1"/>
    <property type="molecule type" value="Genomic_DNA"/>
</dbReference>
<reference evidence="1 3" key="1">
    <citation type="submission" date="2020-07" db="EMBL/GenBank/DDBJ databases">
        <authorList>
            <person name="Teixeira M."/>
        </authorList>
    </citation>
    <scope>NUCLEOTIDE SEQUENCE</scope>
    <source>
        <strain evidence="2">1</strain>
        <strain evidence="1">Xanthomonas sp. CPBF 367</strain>
    </source>
</reference>
<sequence>MTDSLTAPLLAPSFTADLSSSMREAGSNGRLGRLHALTLAGEASNPSIEQDQQR</sequence>
<dbReference type="Proteomes" id="UP000515493">
    <property type="component" value="Chromosome"/>
</dbReference>
<dbReference type="KEGG" id="xeu:XSP_002092"/>
<evidence type="ECO:0000313" key="1">
    <source>
        <dbReference type="EMBL" id="CAD0326904.1"/>
    </source>
</evidence>
<organism evidence="1">
    <name type="scientific">Xanthomonas euroxanthea</name>
    <dbReference type="NCBI Taxonomy" id="2259622"/>
    <lineage>
        <taxon>Bacteria</taxon>
        <taxon>Pseudomonadati</taxon>
        <taxon>Pseudomonadota</taxon>
        <taxon>Gammaproteobacteria</taxon>
        <taxon>Lysobacterales</taxon>
        <taxon>Lysobacteraceae</taxon>
        <taxon>Xanthomonas</taxon>
    </lineage>
</organism>
<evidence type="ECO:0000313" key="2">
    <source>
        <dbReference type="EMBL" id="CAD1791843.1"/>
    </source>
</evidence>
<dbReference type="EMBL" id="LR861803">
    <property type="protein sequence ID" value="CAD1791843.1"/>
    <property type="molecule type" value="Genomic_DNA"/>
</dbReference>
<dbReference type="RefSeq" id="WP_180708107.1">
    <property type="nucleotide sequence ID" value="NZ_JACHOI010000003.1"/>
</dbReference>
<name>A0A8E4DZ65_9XANT</name>
<gene>
    <name evidence="1" type="ORF">XSP_002092</name>
</gene>
<accession>A0A8E4DZ65</accession>
<protein>
    <submittedName>
        <fullName evidence="1">Uncharacterized protein</fullName>
    </submittedName>
</protein>
<dbReference type="GeneID" id="79389406"/>
<evidence type="ECO:0000313" key="3">
    <source>
        <dbReference type="Proteomes" id="UP000515493"/>
    </source>
</evidence>